<reference evidence="1 2" key="2">
    <citation type="journal article" date="2022" name="Mar. Drugs">
        <title>Bioassay-Guided Fractionation Leads to the Detection of Cholic Acid Generated by the Rare Thalassomonas sp.</title>
        <authorList>
            <person name="Pheiffer F."/>
            <person name="Schneider Y.K."/>
            <person name="Hansen E.H."/>
            <person name="Andersen J.H."/>
            <person name="Isaksson J."/>
            <person name="Busche T."/>
            <person name="R C."/>
            <person name="Kalinowski J."/>
            <person name="Zyl L.V."/>
            <person name="Trindade M."/>
        </authorList>
    </citation>
    <scope>NUCLEOTIDE SEQUENCE [LARGE SCALE GENOMIC DNA]</scope>
    <source>
        <strain evidence="1 2">XOM25</strain>
    </source>
</reference>
<name>A0AAF0C7Z9_9GAMM</name>
<dbReference type="RefSeq" id="WP_044842474.1">
    <property type="nucleotide sequence ID" value="NZ_CP059733.1"/>
</dbReference>
<dbReference type="EMBL" id="CP059733">
    <property type="protein sequence ID" value="WDE03690.1"/>
    <property type="molecule type" value="Genomic_DNA"/>
</dbReference>
<keyword evidence="2" id="KW-1185">Reference proteome</keyword>
<dbReference type="KEGG" id="tvd:SG34_020225"/>
<proteinExistence type="predicted"/>
<gene>
    <name evidence="1" type="ORF">SG34_020225</name>
</gene>
<sequence length="116" mass="13300">MSNSLQPTKHFVQVPMPNWMFDTAKALAKDKAIDFKALLEAFIDSYIESKKGYDQEKDRYVIFYASPANSKPRSIWLSQNHYKKVEAFAQKHTSRINRVVFSACLDGLIANHCVSI</sequence>
<dbReference type="AlphaFoldDB" id="A0AAF0C7Z9"/>
<evidence type="ECO:0000313" key="1">
    <source>
        <dbReference type="EMBL" id="WDE03690.1"/>
    </source>
</evidence>
<reference evidence="1 2" key="1">
    <citation type="journal article" date="2015" name="Genome Announc.">
        <title>Draft Genome Sequences of Marine Isolates of Thalassomonas viridans and Thalassomonas actiniarum.</title>
        <authorList>
            <person name="Olonade I."/>
            <person name="van Zyl L.J."/>
            <person name="Trindade M."/>
        </authorList>
    </citation>
    <scope>NUCLEOTIDE SEQUENCE [LARGE SCALE GENOMIC DNA]</scope>
    <source>
        <strain evidence="1 2">XOM25</strain>
    </source>
</reference>
<evidence type="ECO:0000313" key="2">
    <source>
        <dbReference type="Proteomes" id="UP000032352"/>
    </source>
</evidence>
<protein>
    <submittedName>
        <fullName evidence="1">Uncharacterized protein</fullName>
    </submittedName>
</protein>
<organism evidence="1 2">
    <name type="scientific">Thalassomonas viridans</name>
    <dbReference type="NCBI Taxonomy" id="137584"/>
    <lineage>
        <taxon>Bacteria</taxon>
        <taxon>Pseudomonadati</taxon>
        <taxon>Pseudomonadota</taxon>
        <taxon>Gammaproteobacteria</taxon>
        <taxon>Alteromonadales</taxon>
        <taxon>Colwelliaceae</taxon>
        <taxon>Thalassomonas</taxon>
    </lineage>
</organism>
<dbReference type="Proteomes" id="UP000032352">
    <property type="component" value="Chromosome"/>
</dbReference>
<accession>A0AAF0C7Z9</accession>